<feature type="region of interest" description="Disordered" evidence="1">
    <location>
        <begin position="1"/>
        <end position="44"/>
    </location>
</feature>
<name>A0A1N7MXP7_9BACL</name>
<reference evidence="3" key="1">
    <citation type="submission" date="2017-01" db="EMBL/GenBank/DDBJ databases">
        <authorList>
            <person name="Varghese N."/>
            <person name="Submissions S."/>
        </authorList>
    </citation>
    <scope>NUCLEOTIDE SEQUENCE [LARGE SCALE GENOMIC DNA]</scope>
    <source>
        <strain evidence="3">DSM 45196</strain>
    </source>
</reference>
<evidence type="ECO:0000256" key="1">
    <source>
        <dbReference type="SAM" id="MobiDB-lite"/>
    </source>
</evidence>
<dbReference type="Proteomes" id="UP000186795">
    <property type="component" value="Unassembled WGS sequence"/>
</dbReference>
<organism evidence="2 3">
    <name type="scientific">Kroppenstedtia eburnea</name>
    <dbReference type="NCBI Taxonomy" id="714067"/>
    <lineage>
        <taxon>Bacteria</taxon>
        <taxon>Bacillati</taxon>
        <taxon>Bacillota</taxon>
        <taxon>Bacilli</taxon>
        <taxon>Bacillales</taxon>
        <taxon>Thermoactinomycetaceae</taxon>
        <taxon>Kroppenstedtia</taxon>
    </lineage>
</organism>
<accession>A0A1N7MXP7</accession>
<sequence>MKQSLSYRKPGILSRKEKEKQRFHGPRGPMKPHLAGNPPPPEPSEWFITDSDRLKGLPFFVRADAGAAESR</sequence>
<evidence type="ECO:0000313" key="3">
    <source>
        <dbReference type="Proteomes" id="UP000186795"/>
    </source>
</evidence>
<dbReference type="EMBL" id="FTOD01000007">
    <property type="protein sequence ID" value="SIS90883.1"/>
    <property type="molecule type" value="Genomic_DNA"/>
</dbReference>
<evidence type="ECO:0000313" key="2">
    <source>
        <dbReference type="EMBL" id="SIS90883.1"/>
    </source>
</evidence>
<gene>
    <name evidence="2" type="ORF">SAMN05421790_107118</name>
</gene>
<protein>
    <submittedName>
        <fullName evidence="2">Uncharacterized protein</fullName>
    </submittedName>
</protein>
<keyword evidence="3" id="KW-1185">Reference proteome</keyword>
<proteinExistence type="predicted"/>
<dbReference type="AlphaFoldDB" id="A0A1N7MXP7"/>